<dbReference type="AlphaFoldDB" id="A0A372IND0"/>
<dbReference type="SUPFAM" id="SSF51556">
    <property type="entry name" value="Metallo-dependent hydrolases"/>
    <property type="match status" value="1"/>
</dbReference>
<keyword evidence="3" id="KW-0378">Hydrolase</keyword>
<gene>
    <name evidence="3" type="ORF">D0Y96_12680</name>
</gene>
<reference evidence="3 4" key="1">
    <citation type="submission" date="2018-08" db="EMBL/GenBank/DDBJ databases">
        <title>Acidipila sp. 4G-K13, an acidobacterium isolated from forest soil.</title>
        <authorList>
            <person name="Gao Z.-H."/>
            <person name="Qiu L.-H."/>
        </authorList>
    </citation>
    <scope>NUCLEOTIDE SEQUENCE [LARGE SCALE GENOMIC DNA]</scope>
    <source>
        <strain evidence="3 4">4G-K13</strain>
    </source>
</reference>
<evidence type="ECO:0000259" key="2">
    <source>
        <dbReference type="Pfam" id="PF04909"/>
    </source>
</evidence>
<dbReference type="Proteomes" id="UP000264702">
    <property type="component" value="Unassembled WGS sequence"/>
</dbReference>
<dbReference type="GO" id="GO:0016787">
    <property type="term" value="F:hydrolase activity"/>
    <property type="evidence" value="ECO:0007669"/>
    <property type="project" value="UniProtKB-KW"/>
</dbReference>
<dbReference type="OrthoDB" id="5450317at2"/>
<dbReference type="Pfam" id="PF04909">
    <property type="entry name" value="Amidohydro_2"/>
    <property type="match status" value="1"/>
</dbReference>
<accession>A0A372IND0</accession>
<dbReference type="EMBL" id="QVQT01000004">
    <property type="protein sequence ID" value="RFU16251.1"/>
    <property type="molecule type" value="Genomic_DNA"/>
</dbReference>
<organism evidence="3 4">
    <name type="scientific">Paracidobacterium acidisoli</name>
    <dbReference type="NCBI Taxonomy" id="2303751"/>
    <lineage>
        <taxon>Bacteria</taxon>
        <taxon>Pseudomonadati</taxon>
        <taxon>Acidobacteriota</taxon>
        <taxon>Terriglobia</taxon>
        <taxon>Terriglobales</taxon>
        <taxon>Acidobacteriaceae</taxon>
        <taxon>Paracidobacterium</taxon>
    </lineage>
</organism>
<feature type="domain" description="Amidohydrolase-related" evidence="2">
    <location>
        <begin position="5"/>
        <end position="277"/>
    </location>
</feature>
<name>A0A372IND0_9BACT</name>
<dbReference type="InterPro" id="IPR006680">
    <property type="entry name" value="Amidohydro-rel"/>
</dbReference>
<comment type="caution">
    <text evidence="3">The sequence shown here is derived from an EMBL/GenBank/DDBJ whole genome shotgun (WGS) entry which is preliminary data.</text>
</comment>
<evidence type="ECO:0000313" key="3">
    <source>
        <dbReference type="EMBL" id="RFU16251.1"/>
    </source>
</evidence>
<dbReference type="InterPro" id="IPR052350">
    <property type="entry name" value="Metallo-dep_Lactonases"/>
</dbReference>
<sequence>MAKRIDAHHHLWRYSTAEYGWISESMRRLRQDFGPADLKREMDAAGIDGAIVVQAQQTIAETRELLALSEAHNFISAVVGWSPIASEGLPSVLEDLTGHPKLRGLRHVIQDEPDENFILGEAFNRGIRALLPTGLVYEILIYERHLPQTIAFVDRHPNQIFVLDHIGKPRIREGLLSPWRERMRELARRENVYCKVSGMVTEADQQSWTEEELRPYFDTVLEAFSARRLMMGSDWPVCLLGTEYTSWFAMLDAWSSSMSNAERERFSGGTAEEVYGLSAAG</sequence>
<dbReference type="InterPro" id="IPR032466">
    <property type="entry name" value="Metal_Hydrolase"/>
</dbReference>
<proteinExistence type="inferred from homology"/>
<dbReference type="PANTHER" id="PTHR43569">
    <property type="entry name" value="AMIDOHYDROLASE"/>
    <property type="match status" value="1"/>
</dbReference>
<evidence type="ECO:0000256" key="1">
    <source>
        <dbReference type="ARBA" id="ARBA00038310"/>
    </source>
</evidence>
<evidence type="ECO:0000313" key="4">
    <source>
        <dbReference type="Proteomes" id="UP000264702"/>
    </source>
</evidence>
<dbReference type="PANTHER" id="PTHR43569:SF2">
    <property type="entry name" value="AMIDOHYDROLASE-RELATED DOMAIN-CONTAINING PROTEIN"/>
    <property type="match status" value="1"/>
</dbReference>
<keyword evidence="4" id="KW-1185">Reference proteome</keyword>
<dbReference type="RefSeq" id="WP_117300415.1">
    <property type="nucleotide sequence ID" value="NZ_QVQT02000004.1"/>
</dbReference>
<comment type="similarity">
    <text evidence="1">Belongs to the metallo-dependent hydrolases superfamily.</text>
</comment>
<dbReference type="Gene3D" id="3.20.20.140">
    <property type="entry name" value="Metal-dependent hydrolases"/>
    <property type="match status" value="1"/>
</dbReference>
<protein>
    <submittedName>
        <fullName evidence="3">Amidohydrolase</fullName>
    </submittedName>
</protein>